<sequence length="184" mass="21144">MALSRFRVHPGGASLVRRKIKNERLDRRKRWMESEKEIDRGRNKESLGAGALGFLFAHYLLAWMHRPLCCVDYAGSGGGGFMPCHHNQMYNYLQRTKYAEEVIFVSNGKHKLHDGTIKAREYNGESESIRSMIRFFRSDVEVASKFRVLDVGTFLDQQETARSGGRTYFAYPVGQRCPFDVVRG</sequence>
<accession>A0A834KE39</accession>
<gene>
    <name evidence="1" type="ORF">HZH66_003868</name>
</gene>
<dbReference type="EMBL" id="JACSEA010000003">
    <property type="protein sequence ID" value="KAF7404962.1"/>
    <property type="molecule type" value="Genomic_DNA"/>
</dbReference>
<name>A0A834KE39_VESVU</name>
<evidence type="ECO:0000313" key="1">
    <source>
        <dbReference type="EMBL" id="KAF7404962.1"/>
    </source>
</evidence>
<keyword evidence="2" id="KW-1185">Reference proteome</keyword>
<dbReference type="Proteomes" id="UP000614350">
    <property type="component" value="Unassembled WGS sequence"/>
</dbReference>
<evidence type="ECO:0000313" key="2">
    <source>
        <dbReference type="Proteomes" id="UP000614350"/>
    </source>
</evidence>
<organism evidence="1 2">
    <name type="scientific">Vespula vulgaris</name>
    <name type="common">Yellow jacket</name>
    <name type="synonym">Wasp</name>
    <dbReference type="NCBI Taxonomy" id="7454"/>
    <lineage>
        <taxon>Eukaryota</taxon>
        <taxon>Metazoa</taxon>
        <taxon>Ecdysozoa</taxon>
        <taxon>Arthropoda</taxon>
        <taxon>Hexapoda</taxon>
        <taxon>Insecta</taxon>
        <taxon>Pterygota</taxon>
        <taxon>Neoptera</taxon>
        <taxon>Endopterygota</taxon>
        <taxon>Hymenoptera</taxon>
        <taxon>Apocrita</taxon>
        <taxon>Aculeata</taxon>
        <taxon>Vespoidea</taxon>
        <taxon>Vespidae</taxon>
        <taxon>Vespinae</taxon>
        <taxon>Vespula</taxon>
    </lineage>
</organism>
<dbReference type="AlphaFoldDB" id="A0A834KE39"/>
<protein>
    <submittedName>
        <fullName evidence="1">Uncharacterized protein</fullName>
    </submittedName>
</protein>
<comment type="caution">
    <text evidence="1">The sequence shown here is derived from an EMBL/GenBank/DDBJ whole genome shotgun (WGS) entry which is preliminary data.</text>
</comment>
<proteinExistence type="predicted"/>
<reference evidence="1" key="1">
    <citation type="journal article" date="2020" name="G3 (Bethesda)">
        <title>High-Quality Assemblies for Three Invasive Social Wasps from the &lt;i&gt;Vespula&lt;/i&gt; Genus.</title>
        <authorList>
            <person name="Harrop T.W.R."/>
            <person name="Guhlin J."/>
            <person name="McLaughlin G.M."/>
            <person name="Permina E."/>
            <person name="Stockwell P."/>
            <person name="Gilligan J."/>
            <person name="Le Lec M.F."/>
            <person name="Gruber M.A.M."/>
            <person name="Quinn O."/>
            <person name="Lovegrove M."/>
            <person name="Duncan E.J."/>
            <person name="Remnant E.J."/>
            <person name="Van Eeckhoven J."/>
            <person name="Graham B."/>
            <person name="Knapp R.A."/>
            <person name="Langford K.W."/>
            <person name="Kronenberg Z."/>
            <person name="Press M.O."/>
            <person name="Eacker S.M."/>
            <person name="Wilson-Rankin E.E."/>
            <person name="Purcell J."/>
            <person name="Lester P.J."/>
            <person name="Dearden P.K."/>
        </authorList>
    </citation>
    <scope>NUCLEOTIDE SEQUENCE</scope>
    <source>
        <strain evidence="1">Marl-1</strain>
    </source>
</reference>